<keyword evidence="2" id="KW-1185">Reference proteome</keyword>
<protein>
    <submittedName>
        <fullName evidence="1">Uncharacterized protein</fullName>
    </submittedName>
</protein>
<dbReference type="EMBL" id="MU267626">
    <property type="protein sequence ID" value="KAH7913681.1"/>
    <property type="molecule type" value="Genomic_DNA"/>
</dbReference>
<evidence type="ECO:0000313" key="2">
    <source>
        <dbReference type="Proteomes" id="UP000790377"/>
    </source>
</evidence>
<organism evidence="1 2">
    <name type="scientific">Hygrophoropsis aurantiaca</name>
    <dbReference type="NCBI Taxonomy" id="72124"/>
    <lineage>
        <taxon>Eukaryota</taxon>
        <taxon>Fungi</taxon>
        <taxon>Dikarya</taxon>
        <taxon>Basidiomycota</taxon>
        <taxon>Agaricomycotina</taxon>
        <taxon>Agaricomycetes</taxon>
        <taxon>Agaricomycetidae</taxon>
        <taxon>Boletales</taxon>
        <taxon>Coniophorineae</taxon>
        <taxon>Hygrophoropsidaceae</taxon>
        <taxon>Hygrophoropsis</taxon>
    </lineage>
</organism>
<dbReference type="Proteomes" id="UP000790377">
    <property type="component" value="Unassembled WGS sequence"/>
</dbReference>
<reference evidence="1" key="1">
    <citation type="journal article" date="2021" name="New Phytol.">
        <title>Evolutionary innovations through gain and loss of genes in the ectomycorrhizal Boletales.</title>
        <authorList>
            <person name="Wu G."/>
            <person name="Miyauchi S."/>
            <person name="Morin E."/>
            <person name="Kuo A."/>
            <person name="Drula E."/>
            <person name="Varga T."/>
            <person name="Kohler A."/>
            <person name="Feng B."/>
            <person name="Cao Y."/>
            <person name="Lipzen A."/>
            <person name="Daum C."/>
            <person name="Hundley H."/>
            <person name="Pangilinan J."/>
            <person name="Johnson J."/>
            <person name="Barry K."/>
            <person name="LaButti K."/>
            <person name="Ng V."/>
            <person name="Ahrendt S."/>
            <person name="Min B."/>
            <person name="Choi I.G."/>
            <person name="Park H."/>
            <person name="Plett J.M."/>
            <person name="Magnuson J."/>
            <person name="Spatafora J.W."/>
            <person name="Nagy L.G."/>
            <person name="Henrissat B."/>
            <person name="Grigoriev I.V."/>
            <person name="Yang Z.L."/>
            <person name="Xu J."/>
            <person name="Martin F.M."/>
        </authorList>
    </citation>
    <scope>NUCLEOTIDE SEQUENCE</scope>
    <source>
        <strain evidence="1">ATCC 28755</strain>
    </source>
</reference>
<accession>A0ACB8AL78</accession>
<gene>
    <name evidence="1" type="ORF">BJ138DRAFT_1058546</name>
</gene>
<name>A0ACB8AL78_9AGAM</name>
<proteinExistence type="predicted"/>
<comment type="caution">
    <text evidence="1">The sequence shown here is derived from an EMBL/GenBank/DDBJ whole genome shotgun (WGS) entry which is preliminary data.</text>
</comment>
<sequence>MKGPQTVYAGIDPTAHALHAGHLIPLLCLFHFQLKGNKPIALIGGATGLVGDPSGRMTERALSEKAQIELNTMKLTEAIKKFFSRATAYAQERYPSRPSLPTDVQILNNIDWLRNLNLLDFLRTTGVHFRVNYMLAKDSVRTRMNAQHGITFTEFTYQLLQGYDFYHLYKDRGCTIQIGGSDQWGNILSGVELINKAELGGSGPSVTEKEKAFAMTTPLLTNSLGEKFGKSAGNAIWLDESMTSYFDFYQFFLRTTDADVHKYLKMFTLLPVDEIDAIVMDHQSHPERRVAQKRLAEEVTGMIHGNKGLEAARVATQVLFGSDYSTLRADQILNSLSGDPRLVFCEQDVMFGTSLPNLAATFRLVSSKSAARKLAQAGGLYLNNESKSDVQFRLQRSDLVDDRVAILRAGKDKHLILALN</sequence>
<evidence type="ECO:0000313" key="1">
    <source>
        <dbReference type="EMBL" id="KAH7913681.1"/>
    </source>
</evidence>